<evidence type="ECO:0000256" key="4">
    <source>
        <dbReference type="ARBA" id="ARBA00023136"/>
    </source>
</evidence>
<name>A0ABT0YTZ9_9BURK</name>
<keyword evidence="2 5" id="KW-0812">Transmembrane</keyword>
<feature type="transmembrane region" description="Helical" evidence="5">
    <location>
        <begin position="85"/>
        <end position="112"/>
    </location>
</feature>
<evidence type="ECO:0000256" key="5">
    <source>
        <dbReference type="SAM" id="Phobius"/>
    </source>
</evidence>
<gene>
    <name evidence="7" type="ORF">M8A51_22075</name>
</gene>
<evidence type="ECO:0000256" key="1">
    <source>
        <dbReference type="ARBA" id="ARBA00004127"/>
    </source>
</evidence>
<dbReference type="EMBL" id="JAMKFE010000017">
    <property type="protein sequence ID" value="MCM5682225.1"/>
    <property type="molecule type" value="Genomic_DNA"/>
</dbReference>
<accession>A0ABT0YTZ9</accession>
<evidence type="ECO:0000256" key="6">
    <source>
        <dbReference type="SAM" id="SignalP"/>
    </source>
</evidence>
<feature type="signal peptide" evidence="6">
    <location>
        <begin position="1"/>
        <end position="19"/>
    </location>
</feature>
<dbReference type="PANTHER" id="PTHR12714:SF9">
    <property type="entry name" value="PROTEIN-S-ISOPRENYLCYSTEINE O-METHYLTRANSFERASE"/>
    <property type="match status" value="1"/>
</dbReference>
<reference evidence="7" key="1">
    <citation type="submission" date="2022-05" db="EMBL/GenBank/DDBJ databases">
        <title>Schlegelella sp. nov., isolated from mangrove soil.</title>
        <authorList>
            <person name="Liu Y."/>
            <person name="Ge X."/>
            <person name="Liu W."/>
        </authorList>
    </citation>
    <scope>NUCLEOTIDE SEQUENCE</scope>
    <source>
        <strain evidence="7">S2-27</strain>
    </source>
</reference>
<organism evidence="7 8">
    <name type="scientific">Caldimonas mangrovi</name>
    <dbReference type="NCBI Taxonomy" id="2944811"/>
    <lineage>
        <taxon>Bacteria</taxon>
        <taxon>Pseudomonadati</taxon>
        <taxon>Pseudomonadota</taxon>
        <taxon>Betaproteobacteria</taxon>
        <taxon>Burkholderiales</taxon>
        <taxon>Sphaerotilaceae</taxon>
        <taxon>Caldimonas</taxon>
    </lineage>
</organism>
<evidence type="ECO:0000313" key="7">
    <source>
        <dbReference type="EMBL" id="MCM5682225.1"/>
    </source>
</evidence>
<proteinExistence type="predicted"/>
<keyword evidence="4 5" id="KW-0472">Membrane</keyword>
<dbReference type="RefSeq" id="WP_251780701.1">
    <property type="nucleotide sequence ID" value="NZ_JAMKFE010000017.1"/>
</dbReference>
<protein>
    <submittedName>
        <fullName evidence="7">DUF1295 domain-containing protein</fullName>
    </submittedName>
</protein>
<feature type="chain" id="PRO_5046820463" evidence="6">
    <location>
        <begin position="20"/>
        <end position="146"/>
    </location>
</feature>
<comment type="caution">
    <text evidence="7">The sequence shown here is derived from an EMBL/GenBank/DDBJ whole genome shotgun (WGS) entry which is preliminary data.</text>
</comment>
<sequence>MKKLLPPVLFALCAAAMFAAERVPGADALPTTGRLGGAAAVAAGLVLLVAARVQFARARTNVYTFDEPGQLVTGGVFRLSRHPMYLGFTLVLLGLALCLRSVPALGLAAAFAGVADRWYIAFEERWLRSKFGPAYLEYAARTRKWF</sequence>
<dbReference type="Proteomes" id="UP001165541">
    <property type="component" value="Unassembled WGS sequence"/>
</dbReference>
<evidence type="ECO:0000313" key="8">
    <source>
        <dbReference type="Proteomes" id="UP001165541"/>
    </source>
</evidence>
<keyword evidence="6" id="KW-0732">Signal</keyword>
<evidence type="ECO:0000256" key="2">
    <source>
        <dbReference type="ARBA" id="ARBA00022692"/>
    </source>
</evidence>
<feature type="transmembrane region" description="Helical" evidence="5">
    <location>
        <begin position="35"/>
        <end position="53"/>
    </location>
</feature>
<comment type="subcellular location">
    <subcellularLocation>
        <location evidence="1">Endomembrane system</location>
        <topology evidence="1">Multi-pass membrane protein</topology>
    </subcellularLocation>
</comment>
<dbReference type="Gene3D" id="1.20.120.1630">
    <property type="match status" value="1"/>
</dbReference>
<dbReference type="Pfam" id="PF04191">
    <property type="entry name" value="PEMT"/>
    <property type="match status" value="1"/>
</dbReference>
<evidence type="ECO:0000256" key="3">
    <source>
        <dbReference type="ARBA" id="ARBA00022989"/>
    </source>
</evidence>
<dbReference type="PANTHER" id="PTHR12714">
    <property type="entry name" value="PROTEIN-S ISOPRENYLCYSTEINE O-METHYLTRANSFERASE"/>
    <property type="match status" value="1"/>
</dbReference>
<keyword evidence="8" id="KW-1185">Reference proteome</keyword>
<keyword evidence="3 5" id="KW-1133">Transmembrane helix</keyword>
<dbReference type="InterPro" id="IPR007318">
    <property type="entry name" value="Phopholipid_MeTrfase"/>
</dbReference>